<proteinExistence type="predicted"/>
<feature type="domain" description="DUF4832" evidence="1">
    <location>
        <begin position="2"/>
        <end position="100"/>
    </location>
</feature>
<sequence length="121" mass="12844">TETAVAGETVPVSLELVNDGFAAPVNPRPLVLVFQDAAGFSRAVGEFDLRTLVPGQAVTLCVDVKVPANAPPGNYRIGLQLADPAPTLFDDPRQAIRLANDTGVEWLDGINWFDATLSVTQ</sequence>
<comment type="caution">
    <text evidence="2">The sequence shown here is derived from an EMBL/GenBank/DDBJ whole genome shotgun (WGS) entry which is preliminary data.</text>
</comment>
<dbReference type="InterPro" id="IPR013783">
    <property type="entry name" value="Ig-like_fold"/>
</dbReference>
<evidence type="ECO:0000313" key="2">
    <source>
        <dbReference type="EMBL" id="MBZ5712328.1"/>
    </source>
</evidence>
<dbReference type="InterPro" id="IPR032267">
    <property type="entry name" value="DUF4832"/>
</dbReference>
<dbReference type="RefSeq" id="WP_224194088.1">
    <property type="nucleotide sequence ID" value="NZ_JAIRAU010000029.1"/>
</dbReference>
<evidence type="ECO:0000313" key="3">
    <source>
        <dbReference type="Proteomes" id="UP001139031"/>
    </source>
</evidence>
<name>A0ABS7TVP1_9BACT</name>
<accession>A0ABS7TVP1</accession>
<organism evidence="2 3">
    <name type="scientific">Nannocystis pusilla</name>
    <dbReference type="NCBI Taxonomy" id="889268"/>
    <lineage>
        <taxon>Bacteria</taxon>
        <taxon>Pseudomonadati</taxon>
        <taxon>Myxococcota</taxon>
        <taxon>Polyangia</taxon>
        <taxon>Nannocystales</taxon>
        <taxon>Nannocystaceae</taxon>
        <taxon>Nannocystis</taxon>
    </lineage>
</organism>
<dbReference type="EMBL" id="JAIRAU010000029">
    <property type="protein sequence ID" value="MBZ5712328.1"/>
    <property type="molecule type" value="Genomic_DNA"/>
</dbReference>
<protein>
    <submittedName>
        <fullName evidence="2">DUF4832 domain-containing protein</fullName>
    </submittedName>
</protein>
<dbReference type="Gene3D" id="2.60.40.10">
    <property type="entry name" value="Immunoglobulins"/>
    <property type="match status" value="1"/>
</dbReference>
<keyword evidence="3" id="KW-1185">Reference proteome</keyword>
<feature type="non-terminal residue" evidence="2">
    <location>
        <position position="1"/>
    </location>
</feature>
<dbReference type="Pfam" id="PF16116">
    <property type="entry name" value="DUF4832"/>
    <property type="match status" value="1"/>
</dbReference>
<reference evidence="2" key="1">
    <citation type="submission" date="2021-08" db="EMBL/GenBank/DDBJ databases">
        <authorList>
            <person name="Stevens D.C."/>
        </authorList>
    </citation>
    <scope>NUCLEOTIDE SEQUENCE</scope>
    <source>
        <strain evidence="2">DSM 53165</strain>
    </source>
</reference>
<evidence type="ECO:0000259" key="1">
    <source>
        <dbReference type="Pfam" id="PF16116"/>
    </source>
</evidence>
<gene>
    <name evidence="2" type="ORF">K7C98_24060</name>
</gene>
<dbReference type="Proteomes" id="UP001139031">
    <property type="component" value="Unassembled WGS sequence"/>
</dbReference>